<dbReference type="InterPro" id="IPR034085">
    <property type="entry name" value="TOG"/>
</dbReference>
<gene>
    <name evidence="7" type="ORF">APZ42_034122</name>
</gene>
<dbReference type="FunFam" id="1.25.40.10:FF:000096">
    <property type="entry name" value="Tetratricopeptide repeat domain 28"/>
    <property type="match status" value="1"/>
</dbReference>
<dbReference type="SUPFAM" id="SSF48452">
    <property type="entry name" value="TPR-like"/>
    <property type="match status" value="5"/>
</dbReference>
<feature type="repeat" description="HEAT" evidence="3">
    <location>
        <begin position="1525"/>
        <end position="1562"/>
    </location>
</feature>
<dbReference type="Pfam" id="PF13181">
    <property type="entry name" value="TPR_8"/>
    <property type="match status" value="1"/>
</dbReference>
<dbReference type="PANTHER" id="PTHR23346:SF7">
    <property type="entry name" value="STALLED RIBOSOME SENSOR GCN1"/>
    <property type="match status" value="1"/>
</dbReference>
<keyword evidence="4" id="KW-0802">TPR repeat</keyword>
<dbReference type="InterPro" id="IPR056810">
    <property type="entry name" value="GNC1-like_N"/>
</dbReference>
<dbReference type="GO" id="GO:0006417">
    <property type="term" value="P:regulation of translation"/>
    <property type="evidence" value="ECO:0007669"/>
    <property type="project" value="TreeGrafter"/>
</dbReference>
<dbReference type="GO" id="GO:0000226">
    <property type="term" value="P:microtubule cytoskeleton organization"/>
    <property type="evidence" value="ECO:0007669"/>
    <property type="project" value="UniProtKB-ARBA"/>
</dbReference>
<feature type="repeat" description="TPR" evidence="4">
    <location>
        <begin position="2664"/>
        <end position="2697"/>
    </location>
</feature>
<organism evidence="7 8">
    <name type="scientific">Daphnia magna</name>
    <dbReference type="NCBI Taxonomy" id="35525"/>
    <lineage>
        <taxon>Eukaryota</taxon>
        <taxon>Metazoa</taxon>
        <taxon>Ecdysozoa</taxon>
        <taxon>Arthropoda</taxon>
        <taxon>Crustacea</taxon>
        <taxon>Branchiopoda</taxon>
        <taxon>Diplostraca</taxon>
        <taxon>Cladocera</taxon>
        <taxon>Anomopoda</taxon>
        <taxon>Daphniidae</taxon>
        <taxon>Daphnia</taxon>
    </lineage>
</organism>
<evidence type="ECO:0000313" key="7">
    <source>
        <dbReference type="EMBL" id="KZS03254.1"/>
    </source>
</evidence>
<dbReference type="PROSITE" id="PS50077">
    <property type="entry name" value="HEAT_REPEAT"/>
    <property type="match status" value="3"/>
</dbReference>
<protein>
    <submittedName>
        <fullName evidence="7">Putative Translational activator GCN1</fullName>
    </submittedName>
</protein>
<reference evidence="7 8" key="1">
    <citation type="submission" date="2016-03" db="EMBL/GenBank/DDBJ databases">
        <title>EvidentialGene: Evidence-directed Construction of Genes on Genomes.</title>
        <authorList>
            <person name="Gilbert D.G."/>
            <person name="Choi J.-H."/>
            <person name="Mockaitis K."/>
            <person name="Colbourne J."/>
            <person name="Pfrender M."/>
        </authorList>
    </citation>
    <scope>NUCLEOTIDE SEQUENCE [LARGE SCALE GENOMIC DNA]</scope>
    <source>
        <strain evidence="7 8">Xinb3</strain>
        <tissue evidence="7">Complete organism</tissue>
    </source>
</reference>
<dbReference type="InterPro" id="IPR011989">
    <property type="entry name" value="ARM-like"/>
</dbReference>
<dbReference type="Proteomes" id="UP000076858">
    <property type="component" value="Unassembled WGS sequence"/>
</dbReference>
<feature type="repeat" description="TPR" evidence="4">
    <location>
        <begin position="2221"/>
        <end position="2254"/>
    </location>
</feature>
<evidence type="ECO:0000259" key="6">
    <source>
        <dbReference type="SMART" id="SM01349"/>
    </source>
</evidence>
<dbReference type="InterPro" id="IPR019734">
    <property type="entry name" value="TPR_rpt"/>
</dbReference>
<dbReference type="Pfam" id="PF24987">
    <property type="entry name" value="HEAT_EF3_N"/>
    <property type="match status" value="1"/>
</dbReference>
<dbReference type="FunFam" id="1.25.40.10:FF:000040">
    <property type="entry name" value="Tetratricopeptide repeat domain 28"/>
    <property type="match status" value="1"/>
</dbReference>
<dbReference type="GO" id="GO:0034198">
    <property type="term" value="P:cellular response to amino acid starvation"/>
    <property type="evidence" value="ECO:0007669"/>
    <property type="project" value="TreeGrafter"/>
</dbReference>
<feature type="repeat" description="TPR" evidence="4">
    <location>
        <begin position="2021"/>
        <end position="2054"/>
    </location>
</feature>
<sequence>MDDKPLAKALKDLPLRIQSASYLERFQVFKALNDAFSDTSSDVSEGVIKGVCRVLIFTLPRYHKSSSRKLVQDFILILLKHHNVPTVQHLSNTLAVYSTAYKNLASSETLAKELLAAFDWSYKLLVQGFKDASNCTGVPFQKLVEAQSCLYTSILSSKSKKMSAKAYHKLVQGWKQIPGSEVKYWEALCELETSFQSLVLSCAVLSFVQANKNAELLSSMRRSLLDSFIKVAITTKVKPDAYFVEQCKPFLKLLTHEDFKGLLLPALLKAMLRSPEIILGCVGQVLASVSIDLSAYAADLAKPIATCLHSKEDLTREEAAFATEALAKQCSEATAVRSLLNLLFGVLQGSEGKLTLSSHKISILEGIGHLSKHCVTGKGAHQLSCDTAEHFVKILETEVHEGTLTRALSSLLLWANRFTAAIPKSLMEMFKKGMTLKTSAPAVRTGYIRCMTASLHGESLPQGIELIPVLLKSLERAAAQPTQAAIVSEGLSAATLLLRCASLDEKAASQCGPLWTIISDTDKLLFVNEKMLSSYSEETWLEVVLLCESLFVTHEQRIGDKTAPYFRAIVLALTRPNFTLRTRAASAVKKILPPTIKTSLDRSLALIAEFTNFLHTAKVVSGIRNREEGDTSGVLSATLNETDANSLIFCLQTITSLKGRSQDNYNRLAVACFKAAHHPAIAAIQPLCWYYIVKHFGQVPKTLVSRCYAQLKEDLIKNHQPGLWPEASLSGLMKLAPEETIKDVLDAISATLSQEELLRVTRDDYFTFLTPEGELYDRSVLENTKEEAARNIKRESKAYSYKEQMEELQLIRELEEKRIREGKKKAPEMSPKQKEAIRVQLEKESAIRSKVAALDVVVRQVCSMLKSAIDNVPGVLSNQLTQLIPWMMRAMGSPVAAPLLQPLWIDLRKSVFEPDMELLAKSIAHVTLRLVKPMCDLDPSWETESLDGASRRVLKQLIGATATPLSAPTFTYSFPFVRGTLKLLSSKEEALAAQGIQLIERHAGLRSVGQSGQTYPQNNPRLLPLKEMMELLINLIGTASGREQQTAYSALLEVAAAATGKPGCAVATDEEINCLLQGLESSVDSVRDACLHSLSVLLPILTRNRVKTFTTHLNHRLWVAKFDVVPEIREKGEQLWAAAQLQPVKNMFELVLEDVTHMVEPIRAAGAEALASALQLNTAEVDPTAKRLIKLYGERLELTPAVKDNFGRELQPPMDIWQPRAGIGLALYRLVPLMDEVTVVRLASFFVPKGLGDREDSVKKNMLSAAVAMVDQHGKETITKLLPVFEKFMDVAPKSGSFDSVRQSVVILMGSLARHLEKEDPRVKPIIYKLVDALSTPSQPVQEAVANCLPPLVPAIKDEVAPLVQRLLQKLLSSNNYGDRKGAAYGIAGIVKGLGILSLKQLDIMTSLTDAIQNKKNVRHREGALFAFEQLCSMLGRLFEPYVVHVLPHLLLCFGDGDKFVREAADDTAKAVMSKLSAHGVKLVLPSLLAALEQDSWRTKTGSVELLGAMAYCAPRQLSSCLPGIVPKLIEVLGDSHVKVQAAGAQALQIIGSVIRNPEIQAIVPVLLEALQDPAKKTSSCLATLLETKFVHFIDAPSLALIMPVVQRAFQDRSTETRKMAAQIIGNMYSLTDQKDLSPYLSTIIPGLKASLLDPVPDVRSVSARALGAMVRGMGEASFDDLLPWLMQTLTSESSSVDRSGAAQGLSEVVGGLGVDKLHKLMPEIIATAERQDIAPHVKGQMANAAGPVEVDADSELSAASKASFLDKVRQSNQACQNGDFETAVGLYGEAIALDPCNHILFSNRSAALVKLGHFARALQDASRAVELNAKWPKGYYRQGVALQCLGRHSDALAAFSSGLAQDPKSLQLLAGLVEAAMKSPLRSTLEPTYRQLQAMRLDKSPFVVISVIGQELLAAGHYKAAVVVLEAALRIGTCSLKLRGSVFSALSSAYWALSMLDQAISYMQQDLSVAKSLGDTVGECRAHGNLGSAYFSKGNFKEALTSHRYQLVLAMKCKDNQAAALALTSLGHVYTAIGDYPNALASHKQCLQLVKQLGERLPEAREVGNVGAVYLAMGDFDAAVECHMEHLRIAKQLGNRVEEARAYSNLGSSHHFRRNFERAITFHNHVLHIAQELSDRNIEARAYAGLGHAARCMSDYGQAKRWHERQLDMALNTRDKVAEGRACSNLGIVYQLLGDHDAALKLHQAHLNIARVLQDRAGMGRAYGNIGNAYSAMGYYEQAIKYHKQELTISKEVNDRSSEASTHGNLAVAYQALHMHDMAVLHYHSHLNIARELKDTAGEACALLNLGNCHSSRAEFGAAVTFYEQYLMLSQELQDVEGEAKACHFLGYAHYCLGNFKEAIRYYDQDLALAKDLQDKMNMGRAYCNLGLSHLALGNMETALECQRYFLTITHITKHAVGKFRALGNIGDLMLKMNQSEEAVSIYQKQLQLAKQMREKNMEASSYAALAVAHRHMGYQDKALGCYTQELTLRQETGDVRGECRAHGHLASVHMALGNYTHAIKCYEEQLDRAKELRDSTMEAQAHGNLGIARLNMGHYEEAIGYFEQQLATLAQLSTATAMLDKGRAFGNLGDCYDALGDYDEAIKCHEQCLAIALKTKSLRDQEHAYRGLGQSHRCLGNLQQALVCFEKRLVVAHELGNTAAKAQAYGELGQLHSVLGNFEQAVSCLEHQISIARKLSDRQVEAEAASGLGCVYQQMGDHSKALQYHQLDLRLAEETGSSGGQCRAYGNLGATQESLGHLDEAVHCHEQHLSMAAQINDKVAKTKAFASLGRLHHGLGNPSQAVAYLQQGLQISEALSLREEEARIRHRLGLALWGSGDLEGTQGHMERAAGLLEAVRREARGGGDQ</sequence>
<feature type="domain" description="TOG" evidence="6">
    <location>
        <begin position="1351"/>
        <end position="1584"/>
    </location>
</feature>
<feature type="coiled-coil region" evidence="5">
    <location>
        <begin position="778"/>
        <end position="825"/>
    </location>
</feature>
<dbReference type="FunFam" id="1.25.10.10:FF:000096">
    <property type="entry name" value="eIF-2-alpha kinase activator gcn1"/>
    <property type="match status" value="1"/>
</dbReference>
<feature type="repeat" description="TPR" evidence="4">
    <location>
        <begin position="2584"/>
        <end position="2617"/>
    </location>
</feature>
<feature type="repeat" description="HEAT" evidence="3">
    <location>
        <begin position="1644"/>
        <end position="1682"/>
    </location>
</feature>
<evidence type="ECO:0000313" key="8">
    <source>
        <dbReference type="Proteomes" id="UP000076858"/>
    </source>
</evidence>
<feature type="repeat" description="TPR" evidence="4">
    <location>
        <begin position="2541"/>
        <end position="2574"/>
    </location>
</feature>
<feature type="repeat" description="TPR" evidence="4">
    <location>
        <begin position="2341"/>
        <end position="2374"/>
    </location>
</feature>
<dbReference type="STRING" id="35525.A0A164KGW9"/>
<dbReference type="Gene3D" id="1.25.40.10">
    <property type="entry name" value="Tetratricopeptide repeat domain"/>
    <property type="match status" value="7"/>
</dbReference>
<dbReference type="InterPro" id="IPR021133">
    <property type="entry name" value="HEAT_type_2"/>
</dbReference>
<dbReference type="Pfam" id="PF24984">
    <property type="entry name" value="HEAT_EF3_GNC1"/>
    <property type="match status" value="1"/>
</dbReference>
<evidence type="ECO:0000256" key="2">
    <source>
        <dbReference type="ARBA" id="ARBA00022737"/>
    </source>
</evidence>
<keyword evidence="8" id="KW-1185">Reference proteome</keyword>
<dbReference type="SUPFAM" id="SSF48371">
    <property type="entry name" value="ARM repeat"/>
    <property type="match status" value="4"/>
</dbReference>
<keyword evidence="5" id="KW-0175">Coiled coil</keyword>
<evidence type="ECO:0000256" key="4">
    <source>
        <dbReference type="PROSITE-ProRule" id="PRU00339"/>
    </source>
</evidence>
<evidence type="ECO:0000256" key="1">
    <source>
        <dbReference type="ARBA" id="ARBA00007366"/>
    </source>
</evidence>
<feature type="repeat" description="TPR" evidence="4">
    <location>
        <begin position="2421"/>
        <end position="2454"/>
    </location>
</feature>
<dbReference type="GO" id="GO:0005829">
    <property type="term" value="C:cytosol"/>
    <property type="evidence" value="ECO:0007669"/>
    <property type="project" value="TreeGrafter"/>
</dbReference>
<dbReference type="PANTHER" id="PTHR23346">
    <property type="entry name" value="TRANSLATIONAL ACTIVATOR GCN1-RELATED"/>
    <property type="match status" value="1"/>
</dbReference>
<accession>A0A164KGW9</accession>
<dbReference type="Pfam" id="PF13432">
    <property type="entry name" value="TPR_16"/>
    <property type="match status" value="1"/>
</dbReference>
<feature type="repeat" description="TPR" evidence="4">
    <location>
        <begin position="1833"/>
        <end position="1866"/>
    </location>
</feature>
<feature type="repeat" description="HEAT" evidence="3">
    <location>
        <begin position="1602"/>
        <end position="1640"/>
    </location>
</feature>
<keyword evidence="2" id="KW-0677">Repeat</keyword>
<dbReference type="GO" id="GO:0019887">
    <property type="term" value="F:protein kinase regulator activity"/>
    <property type="evidence" value="ECO:0007669"/>
    <property type="project" value="TreeGrafter"/>
</dbReference>
<dbReference type="InterPro" id="IPR011990">
    <property type="entry name" value="TPR-like_helical_dom_sf"/>
</dbReference>
<feature type="repeat" description="TPR" evidence="4">
    <location>
        <begin position="2704"/>
        <end position="2737"/>
    </location>
</feature>
<comment type="caution">
    <text evidence="7">The sequence shown here is derived from an EMBL/GenBank/DDBJ whole genome shotgun (WGS) entry which is preliminary data.</text>
</comment>
<dbReference type="Pfam" id="PF13176">
    <property type="entry name" value="TPR_7"/>
    <property type="match status" value="3"/>
</dbReference>
<dbReference type="EMBL" id="LRGB01003325">
    <property type="protein sequence ID" value="KZS03254.1"/>
    <property type="molecule type" value="Genomic_DNA"/>
</dbReference>
<dbReference type="Pfam" id="PF24993">
    <property type="entry name" value="GNC1_N"/>
    <property type="match status" value="1"/>
</dbReference>
<dbReference type="SMART" id="SM00028">
    <property type="entry name" value="TPR"/>
    <property type="match status" value="25"/>
</dbReference>
<dbReference type="SMART" id="SM01349">
    <property type="entry name" value="TOG"/>
    <property type="match status" value="1"/>
</dbReference>
<proteinExistence type="inferred from homology"/>
<dbReference type="FunFam" id="1.25.40.10:FF:000223">
    <property type="entry name" value="Tetratricopeptide repeat domain 28"/>
    <property type="match status" value="1"/>
</dbReference>
<comment type="similarity">
    <text evidence="1">Belongs to the GCN1 family.</text>
</comment>
<dbReference type="Gene3D" id="1.25.10.10">
    <property type="entry name" value="Leucine-rich Repeat Variant"/>
    <property type="match status" value="3"/>
</dbReference>
<name>A0A164KGW9_9CRUS</name>
<evidence type="ECO:0000256" key="3">
    <source>
        <dbReference type="PROSITE-ProRule" id="PRU00103"/>
    </source>
</evidence>
<dbReference type="OrthoDB" id="626167at2759"/>
<dbReference type="Pfam" id="PF13424">
    <property type="entry name" value="TPR_12"/>
    <property type="match status" value="8"/>
</dbReference>
<feature type="coiled-coil region" evidence="5">
    <location>
        <begin position="2514"/>
        <end position="2541"/>
    </location>
</feature>
<dbReference type="PROSITE" id="PS50005">
    <property type="entry name" value="TPR"/>
    <property type="match status" value="9"/>
</dbReference>
<evidence type="ECO:0000256" key="5">
    <source>
        <dbReference type="SAM" id="Coils"/>
    </source>
</evidence>
<dbReference type="InterPro" id="IPR016024">
    <property type="entry name" value="ARM-type_fold"/>
</dbReference>